<dbReference type="GO" id="GO:0009401">
    <property type="term" value="P:phosphoenolpyruvate-dependent sugar phosphotransferase system"/>
    <property type="evidence" value="ECO:0007669"/>
    <property type="project" value="UniProtKB-KW"/>
</dbReference>
<accession>R2XK10</accession>
<gene>
    <name evidence="10" type="ORF">I592_01025</name>
    <name evidence="9" type="ORF">UKC_02936</name>
</gene>
<dbReference type="Proteomes" id="UP000013750">
    <property type="component" value="Unassembled WGS sequence"/>
</dbReference>
<evidence type="ECO:0000313" key="12">
    <source>
        <dbReference type="Proteomes" id="UP000014160"/>
    </source>
</evidence>
<dbReference type="InterPro" id="IPR001127">
    <property type="entry name" value="PTS_EIIA_1_perm"/>
</dbReference>
<evidence type="ECO:0000256" key="3">
    <source>
        <dbReference type="ARBA" id="ARBA00022448"/>
    </source>
</evidence>
<dbReference type="HOGENOM" id="CLU_012312_5_4_9"/>
<dbReference type="Proteomes" id="UP000014160">
    <property type="component" value="Unassembled WGS sequence"/>
</dbReference>
<evidence type="ECO:0000313" key="9">
    <source>
        <dbReference type="EMBL" id="EOI54898.1"/>
    </source>
</evidence>
<dbReference type="SUPFAM" id="SSF51261">
    <property type="entry name" value="Duplicated hybrid motif"/>
    <property type="match status" value="1"/>
</dbReference>
<evidence type="ECO:0000256" key="2">
    <source>
        <dbReference type="ARBA" id="ARBA00004651"/>
    </source>
</evidence>
<dbReference type="GO" id="GO:0016301">
    <property type="term" value="F:kinase activity"/>
    <property type="evidence" value="ECO:0007669"/>
    <property type="project" value="UniProtKB-KW"/>
</dbReference>
<dbReference type="PROSITE" id="PS00371">
    <property type="entry name" value="PTS_EIIA_TYPE_1_HIS"/>
    <property type="match status" value="1"/>
</dbReference>
<dbReference type="PANTHER" id="PTHR45008:SF1">
    <property type="entry name" value="PTS SYSTEM GLUCOSE-SPECIFIC EIIA COMPONENT"/>
    <property type="match status" value="1"/>
</dbReference>
<proteinExistence type="predicted"/>
<dbReference type="NCBIfam" id="TIGR00830">
    <property type="entry name" value="PTBA"/>
    <property type="match status" value="1"/>
</dbReference>
<keyword evidence="3" id="KW-0813">Transport</keyword>
<dbReference type="RefSeq" id="WP_010781302.1">
    <property type="nucleotide sequence ID" value="NZ_ASWH01000001.1"/>
</dbReference>
<dbReference type="AlphaFoldDB" id="R2XK10"/>
<reference evidence="10 12" key="2">
    <citation type="submission" date="2013-03" db="EMBL/GenBank/DDBJ databases">
        <title>The Genome Sequence of Enterococcus gilvus ATCC BAA-350 (PacBio/Illumina hybrid assembly).</title>
        <authorList>
            <consortium name="The Broad Institute Genomics Platform"/>
            <consortium name="The Broad Institute Genome Sequencing Center for Infectious Disease"/>
            <person name="Earl A."/>
            <person name="Russ C."/>
            <person name="Gilmore M."/>
            <person name="Surin D."/>
            <person name="Walker B."/>
            <person name="Young S."/>
            <person name="Zeng Q."/>
            <person name="Gargeya S."/>
            <person name="Fitzgerald M."/>
            <person name="Haas B."/>
            <person name="Abouelleil A."/>
            <person name="Allen A.W."/>
            <person name="Alvarado L."/>
            <person name="Arachchi H.M."/>
            <person name="Berlin A.M."/>
            <person name="Chapman S.B."/>
            <person name="Gainer-Dewar J."/>
            <person name="Goldberg J."/>
            <person name="Griggs A."/>
            <person name="Gujja S."/>
            <person name="Hansen M."/>
            <person name="Howarth C."/>
            <person name="Imamovic A."/>
            <person name="Ireland A."/>
            <person name="Larimer J."/>
            <person name="McCowan C."/>
            <person name="Murphy C."/>
            <person name="Pearson M."/>
            <person name="Poon T.W."/>
            <person name="Priest M."/>
            <person name="Roberts A."/>
            <person name="Saif S."/>
            <person name="Shea T."/>
            <person name="Sisk P."/>
            <person name="Sykes S."/>
            <person name="Wortman J."/>
            <person name="Nusbaum C."/>
            <person name="Birren B."/>
        </authorList>
    </citation>
    <scope>NUCLEOTIDE SEQUENCE [LARGE SCALE GENOMIC DNA]</scope>
    <source>
        <strain evidence="10 12">ATCC BAA-350</strain>
    </source>
</reference>
<sequence length="152" mass="16604">MISFFKKKIPKIFSPIAGRLTPLSEVNDPVFSEGMMGPGFAIEPEAGELYSPIEGVVTSIFPTKHAIGLKRKDGKELLIHIGIDTVELNGEGFNIFVHEAEKVTPQTKLAEIDLAYLQQQGKGKTIMVLFPEDTQTYSVAEKVVAAGEELSL</sequence>
<dbReference type="Gene3D" id="2.70.70.10">
    <property type="entry name" value="Glucose Permease (Domain IIA)"/>
    <property type="match status" value="1"/>
</dbReference>
<evidence type="ECO:0000256" key="4">
    <source>
        <dbReference type="ARBA" id="ARBA00022597"/>
    </source>
</evidence>
<evidence type="ECO:0000313" key="11">
    <source>
        <dbReference type="Proteomes" id="UP000013750"/>
    </source>
</evidence>
<dbReference type="PANTHER" id="PTHR45008">
    <property type="entry name" value="PTS SYSTEM GLUCOSE-SPECIFIC EIIA COMPONENT"/>
    <property type="match status" value="1"/>
</dbReference>
<dbReference type="InterPro" id="IPR050890">
    <property type="entry name" value="PTS_EIIA_component"/>
</dbReference>
<evidence type="ECO:0000259" key="8">
    <source>
        <dbReference type="PROSITE" id="PS51093"/>
    </source>
</evidence>
<evidence type="ECO:0000256" key="5">
    <source>
        <dbReference type="ARBA" id="ARBA00022679"/>
    </source>
</evidence>
<dbReference type="PATRIC" id="fig|1158614.3.peg.2925"/>
<protein>
    <submittedName>
        <fullName evidence="9">PTS system, glucose subfamily, IIA component</fullName>
    </submittedName>
</protein>
<dbReference type="InterPro" id="IPR011055">
    <property type="entry name" value="Dup_hybrid_motif"/>
</dbReference>
<keyword evidence="7" id="KW-0418">Kinase</keyword>
<name>R2XK10_9ENTE</name>
<evidence type="ECO:0000256" key="7">
    <source>
        <dbReference type="ARBA" id="ARBA00022777"/>
    </source>
</evidence>
<dbReference type="OrthoDB" id="9769191at2"/>
<dbReference type="GO" id="GO:0005886">
    <property type="term" value="C:plasma membrane"/>
    <property type="evidence" value="ECO:0007669"/>
    <property type="project" value="UniProtKB-SubCell"/>
</dbReference>
<keyword evidence="5" id="KW-0808">Transferase</keyword>
<dbReference type="PROSITE" id="PS51093">
    <property type="entry name" value="PTS_EIIA_TYPE_1"/>
    <property type="match status" value="1"/>
</dbReference>
<comment type="caution">
    <text evidence="9">The sequence shown here is derived from an EMBL/GenBank/DDBJ whole genome shotgun (WGS) entry which is preliminary data.</text>
</comment>
<evidence type="ECO:0000256" key="1">
    <source>
        <dbReference type="ARBA" id="ARBA00004496"/>
    </source>
</evidence>
<dbReference type="Pfam" id="PF00358">
    <property type="entry name" value="PTS_EIIA_1"/>
    <property type="match status" value="1"/>
</dbReference>
<dbReference type="eggNOG" id="COG2190">
    <property type="taxonomic scope" value="Bacteria"/>
</dbReference>
<dbReference type="EMBL" id="ASWH01000001">
    <property type="protein sequence ID" value="EOW81726.1"/>
    <property type="molecule type" value="Genomic_DNA"/>
</dbReference>
<dbReference type="GO" id="GO:0005737">
    <property type="term" value="C:cytoplasm"/>
    <property type="evidence" value="ECO:0007669"/>
    <property type="project" value="UniProtKB-SubCell"/>
</dbReference>
<dbReference type="FunFam" id="2.70.70.10:FF:000001">
    <property type="entry name" value="PTS system glucose-specific IIA component"/>
    <property type="match status" value="1"/>
</dbReference>
<keyword evidence="12" id="KW-1185">Reference proteome</keyword>
<reference evidence="9 11" key="1">
    <citation type="submission" date="2013-02" db="EMBL/GenBank/DDBJ databases">
        <title>The Genome Sequence of Enterococcus gilvus ATCC BAA-350.</title>
        <authorList>
            <consortium name="The Broad Institute Genome Sequencing Platform"/>
            <consortium name="The Broad Institute Genome Sequencing Center for Infectious Disease"/>
            <person name="Earl A.M."/>
            <person name="Gilmore M.S."/>
            <person name="Lebreton F."/>
            <person name="Walker B."/>
            <person name="Young S.K."/>
            <person name="Zeng Q."/>
            <person name="Gargeya S."/>
            <person name="Fitzgerald M."/>
            <person name="Haas B."/>
            <person name="Abouelleil A."/>
            <person name="Alvarado L."/>
            <person name="Arachchi H.M."/>
            <person name="Berlin A.M."/>
            <person name="Chapman S.B."/>
            <person name="Dewar J."/>
            <person name="Goldberg J."/>
            <person name="Griggs A."/>
            <person name="Gujja S."/>
            <person name="Hansen M."/>
            <person name="Howarth C."/>
            <person name="Imamovic A."/>
            <person name="Larimer J."/>
            <person name="McCowan C."/>
            <person name="Murphy C."/>
            <person name="Neiman D."/>
            <person name="Pearson M."/>
            <person name="Priest M."/>
            <person name="Roberts A."/>
            <person name="Saif S."/>
            <person name="Shea T."/>
            <person name="Sisk P."/>
            <person name="Sykes S."/>
            <person name="Wortman J."/>
            <person name="Nusbaum C."/>
            <person name="Birren B."/>
        </authorList>
    </citation>
    <scope>NUCLEOTIDE SEQUENCE [LARGE SCALE GENOMIC DNA]</scope>
    <source>
        <strain evidence="9 11">ATCC BAA-350</strain>
    </source>
</reference>
<dbReference type="EMBL" id="AJDQ01000009">
    <property type="protein sequence ID" value="EOI54898.1"/>
    <property type="molecule type" value="Genomic_DNA"/>
</dbReference>
<keyword evidence="4" id="KW-0762">Sugar transport</keyword>
<keyword evidence="6" id="KW-0598">Phosphotransferase system</keyword>
<evidence type="ECO:0000313" key="10">
    <source>
        <dbReference type="EMBL" id="EOW81726.1"/>
    </source>
</evidence>
<comment type="subcellular location">
    <subcellularLocation>
        <location evidence="2">Cell membrane</location>
        <topology evidence="2">Multi-pass membrane protein</topology>
    </subcellularLocation>
    <subcellularLocation>
        <location evidence="1">Cytoplasm</location>
    </subcellularLocation>
</comment>
<evidence type="ECO:0000256" key="6">
    <source>
        <dbReference type="ARBA" id="ARBA00022683"/>
    </source>
</evidence>
<feature type="domain" description="PTS EIIA type-1" evidence="8">
    <location>
        <begin position="28"/>
        <end position="132"/>
    </location>
</feature>
<organism evidence="9 11">
    <name type="scientific">Enterococcus gilvus ATCC BAA-350</name>
    <dbReference type="NCBI Taxonomy" id="1158614"/>
    <lineage>
        <taxon>Bacteria</taxon>
        <taxon>Bacillati</taxon>
        <taxon>Bacillota</taxon>
        <taxon>Bacilli</taxon>
        <taxon>Lactobacillales</taxon>
        <taxon>Enterococcaceae</taxon>
        <taxon>Enterococcus</taxon>
    </lineage>
</organism>